<gene>
    <name evidence="3" type="ORF">THAOC_31202</name>
</gene>
<proteinExistence type="predicted"/>
<dbReference type="Proteomes" id="UP000266841">
    <property type="component" value="Unassembled WGS sequence"/>
</dbReference>
<evidence type="ECO:0000313" key="3">
    <source>
        <dbReference type="EMBL" id="EJK49875.1"/>
    </source>
</evidence>
<evidence type="ECO:0000256" key="2">
    <source>
        <dbReference type="SAM" id="SignalP"/>
    </source>
</evidence>
<name>K0R9R5_THAOC</name>
<evidence type="ECO:0000313" key="4">
    <source>
        <dbReference type="Proteomes" id="UP000266841"/>
    </source>
</evidence>
<protein>
    <submittedName>
        <fullName evidence="3">Uncharacterized protein</fullName>
    </submittedName>
</protein>
<accession>K0R9R5</accession>
<keyword evidence="4" id="KW-1185">Reference proteome</keyword>
<keyword evidence="2" id="KW-0732">Signal</keyword>
<dbReference type="EMBL" id="AGNL01044372">
    <property type="protein sequence ID" value="EJK49875.1"/>
    <property type="molecule type" value="Genomic_DNA"/>
</dbReference>
<feature type="region of interest" description="Disordered" evidence="1">
    <location>
        <begin position="51"/>
        <end position="124"/>
    </location>
</feature>
<feature type="signal peptide" evidence="2">
    <location>
        <begin position="1"/>
        <end position="22"/>
    </location>
</feature>
<comment type="caution">
    <text evidence="3">The sequence shown here is derived from an EMBL/GenBank/DDBJ whole genome shotgun (WGS) entry which is preliminary data.</text>
</comment>
<feature type="compositionally biased region" description="Basic and acidic residues" evidence="1">
    <location>
        <begin position="51"/>
        <end position="64"/>
    </location>
</feature>
<reference evidence="3 4" key="1">
    <citation type="journal article" date="2012" name="Genome Biol.">
        <title>Genome and low-iron response of an oceanic diatom adapted to chronic iron limitation.</title>
        <authorList>
            <person name="Lommer M."/>
            <person name="Specht M."/>
            <person name="Roy A.S."/>
            <person name="Kraemer L."/>
            <person name="Andreson R."/>
            <person name="Gutowska M.A."/>
            <person name="Wolf J."/>
            <person name="Bergner S.V."/>
            <person name="Schilhabel M.B."/>
            <person name="Klostermeier U.C."/>
            <person name="Beiko R.G."/>
            <person name="Rosenstiel P."/>
            <person name="Hippler M."/>
            <person name="Laroche J."/>
        </authorList>
    </citation>
    <scope>NUCLEOTIDE SEQUENCE [LARGE SCALE GENOMIC DNA]</scope>
    <source>
        <strain evidence="3 4">CCMP1005</strain>
    </source>
</reference>
<feature type="chain" id="PRO_5003836133" evidence="2">
    <location>
        <begin position="23"/>
        <end position="124"/>
    </location>
</feature>
<organism evidence="3 4">
    <name type="scientific">Thalassiosira oceanica</name>
    <name type="common">Marine diatom</name>
    <dbReference type="NCBI Taxonomy" id="159749"/>
    <lineage>
        <taxon>Eukaryota</taxon>
        <taxon>Sar</taxon>
        <taxon>Stramenopiles</taxon>
        <taxon>Ochrophyta</taxon>
        <taxon>Bacillariophyta</taxon>
        <taxon>Coscinodiscophyceae</taxon>
        <taxon>Thalassiosirophycidae</taxon>
        <taxon>Thalassiosirales</taxon>
        <taxon>Thalassiosiraceae</taxon>
        <taxon>Thalassiosira</taxon>
    </lineage>
</organism>
<dbReference type="AlphaFoldDB" id="K0R9R5"/>
<sequence length="124" mass="13164">MVSYCPWIVLVGCVTNPFVLLAGKLQAPHVAVGPCGGQHLEGGNAKTAVIGDRKAAQEGEKEATLRGGGTYPSSQRRSGAQKASEGLSKAQEFEGNPVRPKFYTEKPRWTTKGRNCARTSSTTS</sequence>
<evidence type="ECO:0000256" key="1">
    <source>
        <dbReference type="SAM" id="MobiDB-lite"/>
    </source>
</evidence>